<comment type="caution">
    <text evidence="3">The sequence shown here is derived from an EMBL/GenBank/DDBJ whole genome shotgun (WGS) entry which is preliminary data.</text>
</comment>
<evidence type="ECO:0000313" key="3">
    <source>
        <dbReference type="EMBL" id="GAA4969720.1"/>
    </source>
</evidence>
<protein>
    <recommendedName>
        <fullName evidence="5">DUF2269 family protein</fullName>
    </recommendedName>
</protein>
<feature type="transmembrane region" description="Helical" evidence="2">
    <location>
        <begin position="175"/>
        <end position="197"/>
    </location>
</feature>
<feature type="transmembrane region" description="Helical" evidence="2">
    <location>
        <begin position="217"/>
        <end position="240"/>
    </location>
</feature>
<feature type="compositionally biased region" description="Low complexity" evidence="1">
    <location>
        <begin position="47"/>
        <end position="60"/>
    </location>
</feature>
<feature type="transmembrane region" description="Helical" evidence="2">
    <location>
        <begin position="101"/>
        <end position="121"/>
    </location>
</feature>
<keyword evidence="4" id="KW-1185">Reference proteome</keyword>
<proteinExistence type="predicted"/>
<keyword evidence="2" id="KW-0812">Transmembrane</keyword>
<name>A0ABP9HFP3_9ACTN</name>
<dbReference type="RefSeq" id="WP_345676814.1">
    <property type="nucleotide sequence ID" value="NZ_BAABHS010000013.1"/>
</dbReference>
<evidence type="ECO:0008006" key="5">
    <source>
        <dbReference type="Google" id="ProtNLM"/>
    </source>
</evidence>
<reference evidence="4" key="1">
    <citation type="journal article" date="2019" name="Int. J. Syst. Evol. Microbiol.">
        <title>The Global Catalogue of Microorganisms (GCM) 10K type strain sequencing project: providing services to taxonomists for standard genome sequencing and annotation.</title>
        <authorList>
            <consortium name="The Broad Institute Genomics Platform"/>
            <consortium name="The Broad Institute Genome Sequencing Center for Infectious Disease"/>
            <person name="Wu L."/>
            <person name="Ma J."/>
        </authorList>
    </citation>
    <scope>NUCLEOTIDE SEQUENCE [LARGE SCALE GENOMIC DNA]</scope>
    <source>
        <strain evidence="4">JCM 17986</strain>
    </source>
</reference>
<feature type="compositionally biased region" description="Basic and acidic residues" evidence="1">
    <location>
        <begin position="15"/>
        <end position="26"/>
    </location>
</feature>
<dbReference type="Proteomes" id="UP001500466">
    <property type="component" value="Unassembled WGS sequence"/>
</dbReference>
<evidence type="ECO:0000313" key="4">
    <source>
        <dbReference type="Proteomes" id="UP001500466"/>
    </source>
</evidence>
<organism evidence="3 4">
    <name type="scientific">Yinghuangia aomiensis</name>
    <dbReference type="NCBI Taxonomy" id="676205"/>
    <lineage>
        <taxon>Bacteria</taxon>
        <taxon>Bacillati</taxon>
        <taxon>Actinomycetota</taxon>
        <taxon>Actinomycetes</taxon>
        <taxon>Kitasatosporales</taxon>
        <taxon>Streptomycetaceae</taxon>
        <taxon>Yinghuangia</taxon>
    </lineage>
</organism>
<feature type="transmembrane region" description="Helical" evidence="2">
    <location>
        <begin position="141"/>
        <end position="163"/>
    </location>
</feature>
<sequence length="254" mass="26212">MAAGEAVRAASGKTARPEDGGREVSRARSGALPEAGGEPIGAPRELGGATTGAAGAPVGASRGAGTVAGQTGRTRPDVGRPGPGSTRRGFSRRARKSVNSLHVVASVGLVGVEWGLIALGIVARLTGDAELRHTLYPVMRYLVYTTGMPLAVIALVSGVLLCLRTPWGLWRYLWIKVKIVLLFLVIAIGAGLMSRWLRDLEHMTAPGADAGGLAAVQWYQFAGAAVQLAALAVATFLSVFKPAGAAKGSAARRR</sequence>
<gene>
    <name evidence="3" type="ORF">GCM10023205_38830</name>
</gene>
<feature type="region of interest" description="Disordered" evidence="1">
    <location>
        <begin position="1"/>
        <end position="93"/>
    </location>
</feature>
<keyword evidence="2" id="KW-1133">Transmembrane helix</keyword>
<accession>A0ABP9HFP3</accession>
<dbReference type="EMBL" id="BAABHS010000013">
    <property type="protein sequence ID" value="GAA4969720.1"/>
    <property type="molecule type" value="Genomic_DNA"/>
</dbReference>
<evidence type="ECO:0000256" key="1">
    <source>
        <dbReference type="SAM" id="MobiDB-lite"/>
    </source>
</evidence>
<keyword evidence="2" id="KW-0472">Membrane</keyword>
<evidence type="ECO:0000256" key="2">
    <source>
        <dbReference type="SAM" id="Phobius"/>
    </source>
</evidence>